<evidence type="ECO:0000313" key="9">
    <source>
        <dbReference type="Proteomes" id="UP000887572"/>
    </source>
</evidence>
<proteinExistence type="inferred from homology"/>
<evidence type="ECO:0000256" key="1">
    <source>
        <dbReference type="ARBA" id="ARBA00004167"/>
    </source>
</evidence>
<dbReference type="Pfam" id="PF01697">
    <property type="entry name" value="Glyco_transf_92"/>
    <property type="match status" value="1"/>
</dbReference>
<dbReference type="EC" id="2.4.1.-" evidence="8"/>
<organism evidence="9 10">
    <name type="scientific">Globodera rostochiensis</name>
    <name type="common">Golden nematode worm</name>
    <name type="synonym">Heterodera rostochiensis</name>
    <dbReference type="NCBI Taxonomy" id="31243"/>
    <lineage>
        <taxon>Eukaryota</taxon>
        <taxon>Metazoa</taxon>
        <taxon>Ecdysozoa</taxon>
        <taxon>Nematoda</taxon>
        <taxon>Chromadorea</taxon>
        <taxon>Rhabditida</taxon>
        <taxon>Tylenchina</taxon>
        <taxon>Tylenchomorpha</taxon>
        <taxon>Tylenchoidea</taxon>
        <taxon>Heteroderidae</taxon>
        <taxon>Heteroderinae</taxon>
        <taxon>Globodera</taxon>
    </lineage>
</organism>
<evidence type="ECO:0000256" key="3">
    <source>
        <dbReference type="ARBA" id="ARBA00022676"/>
    </source>
</evidence>
<evidence type="ECO:0000256" key="5">
    <source>
        <dbReference type="ARBA" id="ARBA00022692"/>
    </source>
</evidence>
<dbReference type="PANTHER" id="PTHR21645:SF22">
    <property type="entry name" value="GLYCOSYLTRANSFERASE FAMILY 92 PROTEIN"/>
    <property type="match status" value="1"/>
</dbReference>
<sequence length="313" mass="35396">MPETFIKPITRDVIIFATFFYKNSTSFGTTGKDTIVVLMLADHTDQFPNARCARQQINNKTFAPVVPKLTRYDYTGLCKLVLFMAFCHFSSENGTGLTDQLSGTDQLNGTDQWNGEGILIDMGIQVLVDGHLHQYSAPIYHTLPVRMADRTPRNLLICISRLFAFEKWQLLFIAMETYKKLGVDLVVLHVISALSAVYELIKAYEAEGRIAVRNGLQLPFLESMNFDPALQIEYSGQLAMAHECFYEFRESAKFIAMLDLDDLLISTKFPSLITALNDALVAYPMAPYFFINKRESGILLSRHNNKNNSSAQF</sequence>
<dbReference type="AlphaFoldDB" id="A0A914GS04"/>
<evidence type="ECO:0000313" key="10">
    <source>
        <dbReference type="WBParaSite" id="Gr19_v10_g10227.t1"/>
    </source>
</evidence>
<evidence type="ECO:0000256" key="7">
    <source>
        <dbReference type="ARBA" id="ARBA00023136"/>
    </source>
</evidence>
<dbReference type="Proteomes" id="UP000887572">
    <property type="component" value="Unplaced"/>
</dbReference>
<dbReference type="GO" id="GO:0016020">
    <property type="term" value="C:membrane"/>
    <property type="evidence" value="ECO:0007669"/>
    <property type="project" value="UniProtKB-SubCell"/>
</dbReference>
<keyword evidence="9" id="KW-1185">Reference proteome</keyword>
<accession>A0A914GS04</accession>
<protein>
    <recommendedName>
        <fullName evidence="8">Glycosyltransferase family 92 protein</fullName>
        <ecNumber evidence="8">2.4.1.-</ecNumber>
    </recommendedName>
</protein>
<keyword evidence="7" id="KW-0472">Membrane</keyword>
<dbReference type="InterPro" id="IPR008166">
    <property type="entry name" value="Glyco_transf_92"/>
</dbReference>
<comment type="similarity">
    <text evidence="2 8">Belongs to the glycosyltransferase 92 family.</text>
</comment>
<keyword evidence="5" id="KW-0812">Transmembrane</keyword>
<evidence type="ECO:0000256" key="2">
    <source>
        <dbReference type="ARBA" id="ARBA00007647"/>
    </source>
</evidence>
<evidence type="ECO:0000256" key="4">
    <source>
        <dbReference type="ARBA" id="ARBA00022679"/>
    </source>
</evidence>
<comment type="subcellular location">
    <subcellularLocation>
        <location evidence="1">Membrane</location>
        <topology evidence="1">Single-pass membrane protein</topology>
    </subcellularLocation>
</comment>
<evidence type="ECO:0000256" key="8">
    <source>
        <dbReference type="RuleBase" id="RU366017"/>
    </source>
</evidence>
<dbReference type="GO" id="GO:0016757">
    <property type="term" value="F:glycosyltransferase activity"/>
    <property type="evidence" value="ECO:0007669"/>
    <property type="project" value="UniProtKB-UniRule"/>
</dbReference>
<keyword evidence="6" id="KW-1133">Transmembrane helix</keyword>
<keyword evidence="4 8" id="KW-0808">Transferase</keyword>
<dbReference type="PANTHER" id="PTHR21645">
    <property type="entry name" value="GLYCOSYLTRANSFERASE FAMILY 92 PROTEIN"/>
    <property type="match status" value="1"/>
</dbReference>
<evidence type="ECO:0000256" key="6">
    <source>
        <dbReference type="ARBA" id="ARBA00022989"/>
    </source>
</evidence>
<dbReference type="InterPro" id="IPR052012">
    <property type="entry name" value="GTase_92"/>
</dbReference>
<dbReference type="WBParaSite" id="Gr19_v10_g10227.t1">
    <property type="protein sequence ID" value="Gr19_v10_g10227.t1"/>
    <property type="gene ID" value="Gr19_v10_g10227"/>
</dbReference>
<keyword evidence="3 8" id="KW-0328">Glycosyltransferase</keyword>
<name>A0A914GS04_GLORO</name>
<reference evidence="10" key="1">
    <citation type="submission" date="2022-11" db="UniProtKB">
        <authorList>
            <consortium name="WormBaseParasite"/>
        </authorList>
    </citation>
    <scope>IDENTIFICATION</scope>
</reference>